<gene>
    <name evidence="2" type="ORF">LCGC14_1517410</name>
</gene>
<name>A0A0F9IZV5_9ZZZZ</name>
<evidence type="ECO:0000256" key="1">
    <source>
        <dbReference type="SAM" id="MobiDB-lite"/>
    </source>
</evidence>
<feature type="region of interest" description="Disordered" evidence="1">
    <location>
        <begin position="228"/>
        <end position="248"/>
    </location>
</feature>
<reference evidence="2" key="1">
    <citation type="journal article" date="2015" name="Nature">
        <title>Complex archaea that bridge the gap between prokaryotes and eukaryotes.</title>
        <authorList>
            <person name="Spang A."/>
            <person name="Saw J.H."/>
            <person name="Jorgensen S.L."/>
            <person name="Zaremba-Niedzwiedzka K."/>
            <person name="Martijn J."/>
            <person name="Lind A.E."/>
            <person name="van Eijk R."/>
            <person name="Schleper C."/>
            <person name="Guy L."/>
            <person name="Ettema T.J."/>
        </authorList>
    </citation>
    <scope>NUCLEOTIDE SEQUENCE</scope>
</reference>
<dbReference type="AlphaFoldDB" id="A0A0F9IZV5"/>
<comment type="caution">
    <text evidence="2">The sequence shown here is derived from an EMBL/GenBank/DDBJ whole genome shotgun (WGS) entry which is preliminary data.</text>
</comment>
<feature type="non-terminal residue" evidence="2">
    <location>
        <position position="292"/>
    </location>
</feature>
<protein>
    <submittedName>
        <fullName evidence="2">Uncharacterized protein</fullName>
    </submittedName>
</protein>
<accession>A0A0F9IZV5</accession>
<feature type="compositionally biased region" description="Acidic residues" evidence="1">
    <location>
        <begin position="228"/>
        <end position="244"/>
    </location>
</feature>
<feature type="region of interest" description="Disordered" evidence="1">
    <location>
        <begin position="123"/>
        <end position="146"/>
    </location>
</feature>
<organism evidence="2">
    <name type="scientific">marine sediment metagenome</name>
    <dbReference type="NCBI Taxonomy" id="412755"/>
    <lineage>
        <taxon>unclassified sequences</taxon>
        <taxon>metagenomes</taxon>
        <taxon>ecological metagenomes</taxon>
    </lineage>
</organism>
<sequence length="292" mass="33912">MGLAESFVAEAAVYGRKPPKPTSVWLLTRYIQERSTDSKVKVIDMGKGQEYEFRYGEADQWPKEARYTGNTQLKQSSWEGWWRLYLARRRKYHSKPDGKYVDPLGEAVKKALPMDFETFATKRGGSRQDYGEPGAHKRSRRQSDKQWSRIIKHLMQKDDELDTRRVDLRKQYAALVKQGVLRPLTRMEKLKATAAGHPDNPSVQAARRVLKKQGVPFETPLDESWEDADELFGEADEPGQGEEPADSKLAQTLARSFLKKKSALALPFRQLWRHKYVKKNYNADEAWKLFYW</sequence>
<evidence type="ECO:0000313" key="2">
    <source>
        <dbReference type="EMBL" id="KKM62853.1"/>
    </source>
</evidence>
<dbReference type="EMBL" id="LAZR01011213">
    <property type="protein sequence ID" value="KKM62853.1"/>
    <property type="molecule type" value="Genomic_DNA"/>
</dbReference>
<proteinExistence type="predicted"/>